<sequence>MRGYPRKTCKKAQAASMSLLCHGQGHGHGRHGEEGLSALCEGVGGETCYPVLHKLRRPGRGFCGDPQQIGDADEITIASSSARRALQASLIFGVPRRSPPPSVPPSVFGKHSQHGAASANRLLGAWSPRSTAGVKVTALVKVKVTR</sequence>
<keyword evidence="1" id="KW-1185">Reference proteome</keyword>
<protein>
    <submittedName>
        <fullName evidence="2">Uncharacterized protein LOC117644916</fullName>
    </submittedName>
</protein>
<reference evidence="2" key="1">
    <citation type="submission" date="2025-08" db="UniProtKB">
        <authorList>
            <consortium name="RefSeq"/>
        </authorList>
    </citation>
    <scope>IDENTIFICATION</scope>
    <source>
        <tissue evidence="2">Total insect</tissue>
    </source>
</reference>
<dbReference type="RefSeq" id="XP_034240526.1">
    <property type="nucleotide sequence ID" value="XM_034384635.1"/>
</dbReference>
<organism evidence="2">
    <name type="scientific">Thrips palmi</name>
    <name type="common">Melon thrips</name>
    <dbReference type="NCBI Taxonomy" id="161013"/>
    <lineage>
        <taxon>Eukaryota</taxon>
        <taxon>Metazoa</taxon>
        <taxon>Ecdysozoa</taxon>
        <taxon>Arthropoda</taxon>
        <taxon>Hexapoda</taxon>
        <taxon>Insecta</taxon>
        <taxon>Pterygota</taxon>
        <taxon>Neoptera</taxon>
        <taxon>Paraneoptera</taxon>
        <taxon>Thysanoptera</taxon>
        <taxon>Terebrantia</taxon>
        <taxon>Thripoidea</taxon>
        <taxon>Thripidae</taxon>
        <taxon>Thrips</taxon>
    </lineage>
</organism>
<name>A0A6P8YTT9_THRPL</name>
<accession>A0A6P8YTT9</accession>
<gene>
    <name evidence="2" type="primary">LOC117644916</name>
</gene>
<dbReference type="KEGG" id="tpal:117644916"/>
<dbReference type="InParanoid" id="A0A6P8YTT9"/>
<dbReference type="Proteomes" id="UP000515158">
    <property type="component" value="Unplaced"/>
</dbReference>
<dbReference type="GeneID" id="117644916"/>
<proteinExistence type="predicted"/>
<evidence type="ECO:0000313" key="2">
    <source>
        <dbReference type="RefSeq" id="XP_034240526.1"/>
    </source>
</evidence>
<dbReference type="AlphaFoldDB" id="A0A6P8YTT9"/>
<evidence type="ECO:0000313" key="1">
    <source>
        <dbReference type="Proteomes" id="UP000515158"/>
    </source>
</evidence>